<dbReference type="InterPro" id="IPR036135">
    <property type="entry name" value="MoeA_linker/N_sf"/>
</dbReference>
<keyword evidence="4 7" id="KW-0500">Molybdenum</keyword>
<dbReference type="Gene3D" id="3.90.105.10">
    <property type="entry name" value="Molybdopterin biosynthesis moea protein, domain 2"/>
    <property type="match status" value="1"/>
</dbReference>
<dbReference type="NCBIfam" id="TIGR00177">
    <property type="entry name" value="molyb_syn"/>
    <property type="match status" value="1"/>
</dbReference>
<dbReference type="Gene3D" id="3.40.980.10">
    <property type="entry name" value="MoaB/Mog-like domain"/>
    <property type="match status" value="1"/>
</dbReference>
<dbReference type="Proteomes" id="UP001139158">
    <property type="component" value="Unassembled WGS sequence"/>
</dbReference>
<evidence type="ECO:0000256" key="6">
    <source>
        <dbReference type="ARBA" id="ARBA00047317"/>
    </source>
</evidence>
<sequence length="411" mass="41780">MGSTGNRGRPVQEHQDAVAQLLAQNLRSRTQERSLEAAAGRILAGDVRAPGSLPPFANSQMDGYAVRSTDLDSGGAAVELAVAAAIPAGAPAPGLAPGTAAPIMTGAMLPEGADAVVPIERAVPDTFYPHPEGEAVFLPGSVPAGQFVRSRGSDIAAGDMALAAGTRLGAAQLGLLAALGIPVASVRAPLRVLLLSTGDEVVEPGRPLAPGQIHDANTTLLAVSLREAGAEVIRSRILADSPGDFLAALREDLSRHPVDLILTSGGISKGAYEVVRLALAADGVEFISVAMQPGGPQGIGTVDGVPFLAFPGNPVSALVSFEVFLRPALSALTGLPAPRRVLTALLAEEALSPAGKLQVRRGQYDAGTVALVGGPGSHLIHALAASNALVLVPEETERLPAGSEVTVWLLE</sequence>
<keyword evidence="7" id="KW-0808">Transferase</keyword>
<dbReference type="Pfam" id="PF00994">
    <property type="entry name" value="MoCF_biosynth"/>
    <property type="match status" value="1"/>
</dbReference>
<comment type="pathway">
    <text evidence="2 7">Cofactor biosynthesis; molybdopterin biosynthesis.</text>
</comment>
<comment type="cofactor">
    <cofactor evidence="7">
        <name>Mg(2+)</name>
        <dbReference type="ChEBI" id="CHEBI:18420"/>
    </cofactor>
</comment>
<dbReference type="NCBIfam" id="NF045515">
    <property type="entry name" value="Glp_gephyrin"/>
    <property type="match status" value="1"/>
</dbReference>
<evidence type="ECO:0000256" key="5">
    <source>
        <dbReference type="ARBA" id="ARBA00023150"/>
    </source>
</evidence>
<dbReference type="InterPro" id="IPR001453">
    <property type="entry name" value="MoaB/Mog_dom"/>
</dbReference>
<gene>
    <name evidence="9" type="ORF">LJ757_04445</name>
</gene>
<dbReference type="PANTHER" id="PTHR10192:SF5">
    <property type="entry name" value="GEPHYRIN"/>
    <property type="match status" value="1"/>
</dbReference>
<evidence type="ECO:0000256" key="1">
    <source>
        <dbReference type="ARBA" id="ARBA00002901"/>
    </source>
</evidence>
<dbReference type="Gene3D" id="2.170.190.11">
    <property type="entry name" value="Molybdopterin biosynthesis moea protein, domain 3"/>
    <property type="match status" value="1"/>
</dbReference>
<dbReference type="SMART" id="SM00852">
    <property type="entry name" value="MoCF_biosynth"/>
    <property type="match status" value="1"/>
</dbReference>
<dbReference type="Gene3D" id="2.40.340.10">
    <property type="entry name" value="MoeA, C-terminal, domain IV"/>
    <property type="match status" value="1"/>
</dbReference>
<dbReference type="InterPro" id="IPR005111">
    <property type="entry name" value="MoeA_C_domain_IV"/>
</dbReference>
<dbReference type="GO" id="GO:0046872">
    <property type="term" value="F:metal ion binding"/>
    <property type="evidence" value="ECO:0007669"/>
    <property type="project" value="UniProtKB-UniRule"/>
</dbReference>
<comment type="caution">
    <text evidence="9">The sequence shown here is derived from an EMBL/GenBank/DDBJ whole genome shotgun (WGS) entry which is preliminary data.</text>
</comment>
<dbReference type="AlphaFoldDB" id="A0A9X1SAT6"/>
<proteinExistence type="inferred from homology"/>
<dbReference type="Pfam" id="PF03453">
    <property type="entry name" value="MoeA_N"/>
    <property type="match status" value="1"/>
</dbReference>
<dbReference type="EMBL" id="JAJFZV010000004">
    <property type="protein sequence ID" value="MCC3297055.1"/>
    <property type="molecule type" value="Genomic_DNA"/>
</dbReference>
<comment type="catalytic activity">
    <reaction evidence="6">
        <text>adenylyl-molybdopterin + molybdate = Mo-molybdopterin + AMP + H(+)</text>
        <dbReference type="Rhea" id="RHEA:35047"/>
        <dbReference type="ChEBI" id="CHEBI:15378"/>
        <dbReference type="ChEBI" id="CHEBI:36264"/>
        <dbReference type="ChEBI" id="CHEBI:62727"/>
        <dbReference type="ChEBI" id="CHEBI:71302"/>
        <dbReference type="ChEBI" id="CHEBI:456215"/>
        <dbReference type="EC" id="2.10.1.1"/>
    </reaction>
</comment>
<comment type="similarity">
    <text evidence="3 7">Belongs to the MoeA family.</text>
</comment>
<evidence type="ECO:0000313" key="9">
    <source>
        <dbReference type="EMBL" id="MCC3297055.1"/>
    </source>
</evidence>
<dbReference type="SUPFAM" id="SSF63867">
    <property type="entry name" value="MoeA C-terminal domain-like"/>
    <property type="match status" value="1"/>
</dbReference>
<dbReference type="EC" id="2.10.1.1" evidence="7"/>
<evidence type="ECO:0000256" key="4">
    <source>
        <dbReference type="ARBA" id="ARBA00022505"/>
    </source>
</evidence>
<evidence type="ECO:0000313" key="10">
    <source>
        <dbReference type="Proteomes" id="UP001139158"/>
    </source>
</evidence>
<keyword evidence="7" id="KW-0479">Metal-binding</keyword>
<dbReference type="SUPFAM" id="SSF53218">
    <property type="entry name" value="Molybdenum cofactor biosynthesis proteins"/>
    <property type="match status" value="1"/>
</dbReference>
<dbReference type="GO" id="GO:0005829">
    <property type="term" value="C:cytosol"/>
    <property type="evidence" value="ECO:0007669"/>
    <property type="project" value="TreeGrafter"/>
</dbReference>
<feature type="domain" description="MoaB/Mog" evidence="8">
    <location>
        <begin position="193"/>
        <end position="331"/>
    </location>
</feature>
<evidence type="ECO:0000256" key="7">
    <source>
        <dbReference type="RuleBase" id="RU365090"/>
    </source>
</evidence>
<comment type="function">
    <text evidence="1 7">Catalyzes the insertion of molybdate into adenylated molybdopterin with the concomitant release of AMP.</text>
</comment>
<dbReference type="InterPro" id="IPR036688">
    <property type="entry name" value="MoeA_C_domain_IV_sf"/>
</dbReference>
<dbReference type="PANTHER" id="PTHR10192">
    <property type="entry name" value="MOLYBDOPTERIN BIOSYNTHESIS PROTEIN"/>
    <property type="match status" value="1"/>
</dbReference>
<evidence type="ECO:0000256" key="3">
    <source>
        <dbReference type="ARBA" id="ARBA00010763"/>
    </source>
</evidence>
<keyword evidence="7" id="KW-0460">Magnesium</keyword>
<dbReference type="InterPro" id="IPR038987">
    <property type="entry name" value="MoeA-like"/>
</dbReference>
<dbReference type="GO" id="GO:0006777">
    <property type="term" value="P:Mo-molybdopterin cofactor biosynthetic process"/>
    <property type="evidence" value="ECO:0007669"/>
    <property type="project" value="UniProtKB-UniRule"/>
</dbReference>
<dbReference type="SUPFAM" id="SSF63882">
    <property type="entry name" value="MoeA N-terminal region -like"/>
    <property type="match status" value="1"/>
</dbReference>
<evidence type="ECO:0000256" key="2">
    <source>
        <dbReference type="ARBA" id="ARBA00005046"/>
    </source>
</evidence>
<dbReference type="GO" id="GO:0061599">
    <property type="term" value="F:molybdopterin molybdotransferase activity"/>
    <property type="evidence" value="ECO:0007669"/>
    <property type="project" value="UniProtKB-UniRule"/>
</dbReference>
<protein>
    <recommendedName>
        <fullName evidence="7">Molybdopterin molybdenumtransferase</fullName>
        <ecNumber evidence="7">2.10.1.1</ecNumber>
    </recommendedName>
</protein>
<dbReference type="CDD" id="cd00887">
    <property type="entry name" value="MoeA"/>
    <property type="match status" value="1"/>
</dbReference>
<keyword evidence="10" id="KW-1185">Reference proteome</keyword>
<dbReference type="InterPro" id="IPR036425">
    <property type="entry name" value="MoaB/Mog-like_dom_sf"/>
</dbReference>
<keyword evidence="5 7" id="KW-0501">Molybdenum cofactor biosynthesis</keyword>
<evidence type="ECO:0000259" key="8">
    <source>
        <dbReference type="SMART" id="SM00852"/>
    </source>
</evidence>
<reference evidence="9" key="1">
    <citation type="submission" date="2021-10" db="EMBL/GenBank/DDBJ databases">
        <title>Novel species in genus Arthrobacter.</title>
        <authorList>
            <person name="Liu Y."/>
        </authorList>
    </citation>
    <scope>NUCLEOTIDE SEQUENCE</scope>
    <source>
        <strain evidence="9">Zg-Y453</strain>
    </source>
</reference>
<dbReference type="RefSeq" id="WP_227894806.1">
    <property type="nucleotide sequence ID" value="NZ_CP099466.1"/>
</dbReference>
<name>A0A9X1SAT6_9MICC</name>
<accession>A0A9X1SAT6</accession>
<dbReference type="Pfam" id="PF03454">
    <property type="entry name" value="MoeA_C"/>
    <property type="match status" value="1"/>
</dbReference>
<organism evidence="9 10">
    <name type="scientific">Arthrobacter caoxuetaonis</name>
    <dbReference type="NCBI Taxonomy" id="2886935"/>
    <lineage>
        <taxon>Bacteria</taxon>
        <taxon>Bacillati</taxon>
        <taxon>Actinomycetota</taxon>
        <taxon>Actinomycetes</taxon>
        <taxon>Micrococcales</taxon>
        <taxon>Micrococcaceae</taxon>
        <taxon>Arthrobacter</taxon>
    </lineage>
</organism>
<dbReference type="InterPro" id="IPR005110">
    <property type="entry name" value="MoeA_linker/N"/>
</dbReference>